<dbReference type="FunFam" id="2.30.310.10:FF:000004">
    <property type="entry name" value="Fibronectin-binding protein A"/>
    <property type="match status" value="1"/>
</dbReference>
<comment type="subunit">
    <text evidence="5">Associates with stalled 50S ribosomal subunits. Binds to RqcP.</text>
</comment>
<keyword evidence="5" id="KW-0175">Coiled coil</keyword>
<dbReference type="GO" id="GO:0043023">
    <property type="term" value="F:ribosomal large subunit binding"/>
    <property type="evidence" value="ECO:0007669"/>
    <property type="project" value="UniProtKB-UniRule"/>
</dbReference>
<organism evidence="8 9">
    <name type="scientific">Marinithermofilum abyssi</name>
    <dbReference type="NCBI Taxonomy" id="1571185"/>
    <lineage>
        <taxon>Bacteria</taxon>
        <taxon>Bacillati</taxon>
        <taxon>Bacillota</taxon>
        <taxon>Bacilli</taxon>
        <taxon>Bacillales</taxon>
        <taxon>Thermoactinomycetaceae</taxon>
        <taxon>Marinithermofilum</taxon>
    </lineage>
</organism>
<keyword evidence="9" id="KW-1185">Reference proteome</keyword>
<feature type="domain" description="NFACT RNA-binding" evidence="7">
    <location>
        <begin position="451"/>
        <end position="538"/>
    </location>
</feature>
<dbReference type="InterPro" id="IPR051608">
    <property type="entry name" value="RQC_Subunit_NEMF"/>
</dbReference>
<evidence type="ECO:0000256" key="5">
    <source>
        <dbReference type="HAMAP-Rule" id="MF_00844"/>
    </source>
</evidence>
<comment type="function">
    <text evidence="5">Key component of the ribosome quality control system (RQC), a ribosome-associated complex that mediates the extraction of incompletely synthesized nascent chains from stalled ribosomes and their subsequent degradation. RqcH recruits Ala-charged tRNA, and with RqcP directs the elongation of stalled nascent chains on 50S ribosomal subunits, leading to non-templated C-terminal alanine extensions (Ala tail). The Ala tail promotes nascent chain degradation. May add between 1 and at least 8 Ala residues. Binds to stalled 50S ribosomal subunits.</text>
</comment>
<evidence type="ECO:0000313" key="8">
    <source>
        <dbReference type="EMBL" id="GGE22208.1"/>
    </source>
</evidence>
<dbReference type="EMBL" id="BMHQ01000009">
    <property type="protein sequence ID" value="GGE22208.1"/>
    <property type="molecule type" value="Genomic_DNA"/>
</dbReference>
<dbReference type="InterPro" id="IPR008532">
    <property type="entry name" value="NFACT_RNA-bd"/>
</dbReference>
<protein>
    <recommendedName>
        <fullName evidence="5">Rqc2 homolog RqcH</fullName>
        <shortName evidence="5">RqcH</shortName>
    </recommendedName>
</protein>
<dbReference type="Gene3D" id="2.30.310.10">
    <property type="entry name" value="ibrinogen binding protein from staphylococcus aureus domain"/>
    <property type="match status" value="1"/>
</dbReference>
<feature type="region of interest" description="Disordered" evidence="6">
    <location>
        <begin position="425"/>
        <end position="453"/>
    </location>
</feature>
<keyword evidence="2 5" id="KW-0699">rRNA-binding</keyword>
<evidence type="ECO:0000256" key="3">
    <source>
        <dbReference type="ARBA" id="ARBA00022884"/>
    </source>
</evidence>
<dbReference type="PANTHER" id="PTHR15239:SF6">
    <property type="entry name" value="RIBOSOME QUALITY CONTROL COMPLEX SUBUNIT NEMF"/>
    <property type="match status" value="1"/>
</dbReference>
<dbReference type="Pfam" id="PF05833">
    <property type="entry name" value="NFACT_N"/>
    <property type="match status" value="1"/>
</dbReference>
<evidence type="ECO:0000256" key="6">
    <source>
        <dbReference type="SAM" id="MobiDB-lite"/>
    </source>
</evidence>
<feature type="coiled-coil region" evidence="5">
    <location>
        <begin position="286"/>
        <end position="320"/>
    </location>
</feature>
<dbReference type="AlphaFoldDB" id="A0A8J2VFN2"/>
<dbReference type="Gene3D" id="3.40.970.40">
    <property type="entry name" value="fibrinogen binding protein from staphylococcus aureus domain like"/>
    <property type="match status" value="1"/>
</dbReference>
<dbReference type="GO" id="GO:0000049">
    <property type="term" value="F:tRNA binding"/>
    <property type="evidence" value="ECO:0007669"/>
    <property type="project" value="UniProtKB-UniRule"/>
</dbReference>
<dbReference type="HAMAP" id="MF_00844_B">
    <property type="entry name" value="RqcH_B"/>
    <property type="match status" value="1"/>
</dbReference>
<reference evidence="8" key="2">
    <citation type="submission" date="2020-09" db="EMBL/GenBank/DDBJ databases">
        <authorList>
            <person name="Sun Q."/>
            <person name="Zhou Y."/>
        </authorList>
    </citation>
    <scope>NUCLEOTIDE SEQUENCE</scope>
    <source>
        <strain evidence="8">CGMCC 1.15179</strain>
    </source>
</reference>
<keyword evidence="4 5" id="KW-0648">Protein biosynthesis</keyword>
<comment type="caution">
    <text evidence="8">The sequence shown here is derived from an EMBL/GenBank/DDBJ whole genome shotgun (WGS) entry which is preliminary data.</text>
</comment>
<dbReference type="Proteomes" id="UP000625210">
    <property type="component" value="Unassembled WGS sequence"/>
</dbReference>
<dbReference type="Gene3D" id="1.10.8.50">
    <property type="match status" value="1"/>
</dbReference>
<evidence type="ECO:0000313" key="9">
    <source>
        <dbReference type="Proteomes" id="UP000625210"/>
    </source>
</evidence>
<dbReference type="GO" id="GO:0072344">
    <property type="term" value="P:rescue of stalled ribosome"/>
    <property type="evidence" value="ECO:0007669"/>
    <property type="project" value="UniProtKB-UniRule"/>
</dbReference>
<dbReference type="GO" id="GO:0019843">
    <property type="term" value="F:rRNA binding"/>
    <property type="evidence" value="ECO:0007669"/>
    <property type="project" value="UniProtKB-UniRule"/>
</dbReference>
<reference evidence="8" key="1">
    <citation type="journal article" date="2014" name="Int. J. Syst. Evol. Microbiol.">
        <title>Complete genome sequence of Corynebacterium casei LMG S-19264T (=DSM 44701T), isolated from a smear-ripened cheese.</title>
        <authorList>
            <consortium name="US DOE Joint Genome Institute (JGI-PGF)"/>
            <person name="Walter F."/>
            <person name="Albersmeier A."/>
            <person name="Kalinowski J."/>
            <person name="Ruckert C."/>
        </authorList>
    </citation>
    <scope>NUCLEOTIDE SEQUENCE</scope>
    <source>
        <strain evidence="8">CGMCC 1.15179</strain>
    </source>
</reference>
<dbReference type="Pfam" id="PF05670">
    <property type="entry name" value="NFACT-R_1"/>
    <property type="match status" value="1"/>
</dbReference>
<keyword evidence="3 5" id="KW-0694">RNA-binding</keyword>
<comment type="similarity">
    <text evidence="5">Belongs to the NEMF family.</text>
</comment>
<accession>A0A8J2VFN2</accession>
<evidence type="ECO:0000256" key="1">
    <source>
        <dbReference type="ARBA" id="ARBA00022555"/>
    </source>
</evidence>
<name>A0A8J2VFN2_9BACL</name>
<gene>
    <name evidence="8" type="primary">yloA</name>
    <name evidence="5" type="synonym">rqcH</name>
    <name evidence="8" type="ORF">GCM10011571_25340</name>
</gene>
<evidence type="ECO:0000256" key="2">
    <source>
        <dbReference type="ARBA" id="ARBA00022730"/>
    </source>
</evidence>
<evidence type="ECO:0000259" key="7">
    <source>
        <dbReference type="Pfam" id="PF05670"/>
    </source>
</evidence>
<dbReference type="RefSeq" id="WP_188648263.1">
    <property type="nucleotide sequence ID" value="NZ_BMHQ01000009.1"/>
</dbReference>
<sequence length="572" mass="65913">MSFDGITTRAVVHELQGIVGGRVAKIYQPTETELIFHIRSKGSNRRVLLSAHPAYARMHLTEEPAENPMTPPMFCMLLRKHCEGGIVEKIAQVGMERIVHLDIRTRNDLGDEVIRRLVVEIMGRHSNILLIDPEANKVLDAIKRVSPAMSRHRQVMPGALYEPPPEQHKRNPLNVDKKTFLRSIQFNTGNIHQQIIQRFTGIGPLNAKEMVYRTGIGNREQLWEAFSAVINQVKEHRYEPTIAYNGSKEVFSMIRITHLQEKREFTQPSRCLETFFHGKAERDRSRQQNHDLIRKLKSEIEKNENKIRKLEQELAATEKAEEYRTYGELVTAFMHQIQRGDESLTTVNYYDPEAPEVTIPLDPQLTPSENAQRYFKQYNKAKASRKHSQEQIEKTCQETDYLESVLVQLLDATPSEAEEIREELEEQKWLRPSGKQNRRKKQPQKPVPASYRSSEGIPILVGRNNKQNDYLTHRLASPRDTWLHTKDIPGSHVVIRGEHYGETTLHEAAMLAAYYSKARESSQVPVDYTLIKHVKKPSGARPGFVIYEEQKTLFVTPDEQAVRKLEQQGKDG</sequence>
<dbReference type="GO" id="GO:1990112">
    <property type="term" value="C:RQC complex"/>
    <property type="evidence" value="ECO:0007669"/>
    <property type="project" value="TreeGrafter"/>
</dbReference>
<dbReference type="InterPro" id="IPR043682">
    <property type="entry name" value="RqcH_bacterial"/>
</dbReference>
<keyword evidence="1 5" id="KW-0820">tRNA-binding</keyword>
<proteinExistence type="inferred from homology"/>
<dbReference type="PANTHER" id="PTHR15239">
    <property type="entry name" value="NUCLEAR EXPORT MEDIATOR FACTOR NEMF"/>
    <property type="match status" value="1"/>
</dbReference>
<evidence type="ECO:0000256" key="4">
    <source>
        <dbReference type="ARBA" id="ARBA00022917"/>
    </source>
</evidence>